<evidence type="ECO:0000259" key="1">
    <source>
        <dbReference type="Pfam" id="PF10988"/>
    </source>
</evidence>
<gene>
    <name evidence="2" type="ORF">D3Y59_06480</name>
</gene>
<dbReference type="Proteomes" id="UP000262802">
    <property type="component" value="Chromosome"/>
</dbReference>
<reference evidence="2 3" key="1">
    <citation type="submission" date="2018-09" db="EMBL/GenBank/DDBJ databases">
        <title>Hymenobacter medium sp. nov., isolated from R2A medium.</title>
        <authorList>
            <person name="Yingchao G."/>
        </authorList>
    </citation>
    <scope>NUCLEOTIDE SEQUENCE [LARGE SCALE GENOMIC DNA]</scope>
    <source>
        <strain evidence="3">sh-6</strain>
    </source>
</reference>
<dbReference type="InterPro" id="IPR021255">
    <property type="entry name" value="DUF2807"/>
</dbReference>
<accession>A0A3B7RE20</accession>
<evidence type="ECO:0000313" key="2">
    <source>
        <dbReference type="EMBL" id="AYA38829.1"/>
    </source>
</evidence>
<evidence type="ECO:0000313" key="3">
    <source>
        <dbReference type="Proteomes" id="UP000262802"/>
    </source>
</evidence>
<protein>
    <submittedName>
        <fullName evidence="2">DUF2807 domain-containing protein</fullName>
    </submittedName>
</protein>
<proteinExistence type="predicted"/>
<dbReference type="EMBL" id="CP032317">
    <property type="protein sequence ID" value="AYA38829.1"/>
    <property type="molecule type" value="Genomic_DNA"/>
</dbReference>
<dbReference type="OrthoDB" id="1466971at2"/>
<dbReference type="Pfam" id="PF10988">
    <property type="entry name" value="DUF2807"/>
    <property type="match status" value="1"/>
</dbReference>
<name>A0A3B7RE20_9BACT</name>
<dbReference type="AlphaFoldDB" id="A0A3B7RE20"/>
<dbReference type="KEGG" id="hyh:D3Y59_06480"/>
<feature type="domain" description="Putative auto-transporter adhesin head GIN" evidence="1">
    <location>
        <begin position="76"/>
        <end position="261"/>
    </location>
</feature>
<dbReference type="Gene3D" id="2.160.20.120">
    <property type="match status" value="1"/>
</dbReference>
<organism evidence="2 3">
    <name type="scientific">Hymenobacter oligotrophus</name>
    <dbReference type="NCBI Taxonomy" id="2319843"/>
    <lineage>
        <taxon>Bacteria</taxon>
        <taxon>Pseudomonadati</taxon>
        <taxon>Bacteroidota</taxon>
        <taxon>Cytophagia</taxon>
        <taxon>Cytophagales</taxon>
        <taxon>Hymenobacteraceae</taxon>
        <taxon>Hymenobacter</taxon>
    </lineage>
</organism>
<keyword evidence="3" id="KW-1185">Reference proteome</keyword>
<sequence length="278" mass="30946">MATLPFRSIVFWLEKVLSSLVKAAQDRARPWVRAYAGKALLLGAPLLLLGCRKDQEGDCFKSSGPVTTERRELAAFHVLRLYDNVEVTVVQDTETYAKVRTGRNLQEDLKLNVQDGTLTISNTSRCNWVRRYDVPRQVTLHVPRLTDVFHVGEKTMRTEGTFLQDTLFLHLSRAGDLEFNVECKYLWVDLYELGDMKLSGQSDELIATVGDLGRLFAKDLTTKRASVHLDKLSDGDAHVRTLDFLGATVAGTGTLYYSGPPAQKDVKVTGKGKAAAVQ</sequence>